<keyword evidence="3" id="KW-1185">Reference proteome</keyword>
<comment type="caution">
    <text evidence="2">The sequence shown here is derived from an EMBL/GenBank/DDBJ whole genome shotgun (WGS) entry which is preliminary data.</text>
</comment>
<dbReference type="GO" id="GO:0016491">
    <property type="term" value="F:oxidoreductase activity"/>
    <property type="evidence" value="ECO:0007669"/>
    <property type="project" value="UniProtKB-KW"/>
</dbReference>
<dbReference type="InterPro" id="IPR042098">
    <property type="entry name" value="TauD-like_sf"/>
</dbReference>
<proteinExistence type="predicted"/>
<dbReference type="AlphaFoldDB" id="A0AA38LJ46"/>
<dbReference type="EMBL" id="JAHRHJ020000002">
    <property type="protein sequence ID" value="KAH9324665.1"/>
    <property type="molecule type" value="Genomic_DNA"/>
</dbReference>
<name>A0AA38LJ46_TAXCH</name>
<dbReference type="Proteomes" id="UP000824469">
    <property type="component" value="Unassembled WGS sequence"/>
</dbReference>
<organism evidence="2 3">
    <name type="scientific">Taxus chinensis</name>
    <name type="common">Chinese yew</name>
    <name type="synonym">Taxus wallichiana var. chinensis</name>
    <dbReference type="NCBI Taxonomy" id="29808"/>
    <lineage>
        <taxon>Eukaryota</taxon>
        <taxon>Viridiplantae</taxon>
        <taxon>Streptophyta</taxon>
        <taxon>Embryophyta</taxon>
        <taxon>Tracheophyta</taxon>
        <taxon>Spermatophyta</taxon>
        <taxon>Pinopsida</taxon>
        <taxon>Pinidae</taxon>
        <taxon>Conifers II</taxon>
        <taxon>Cupressales</taxon>
        <taxon>Taxaceae</taxon>
        <taxon>Taxus</taxon>
    </lineage>
</organism>
<gene>
    <name evidence="2" type="ORF">KI387_004843</name>
</gene>
<reference evidence="2 3" key="1">
    <citation type="journal article" date="2021" name="Nat. Plants">
        <title>The Taxus genome provides insights into paclitaxel biosynthesis.</title>
        <authorList>
            <person name="Xiong X."/>
            <person name="Gou J."/>
            <person name="Liao Q."/>
            <person name="Li Y."/>
            <person name="Zhou Q."/>
            <person name="Bi G."/>
            <person name="Li C."/>
            <person name="Du R."/>
            <person name="Wang X."/>
            <person name="Sun T."/>
            <person name="Guo L."/>
            <person name="Liang H."/>
            <person name="Lu P."/>
            <person name="Wu Y."/>
            <person name="Zhang Z."/>
            <person name="Ro D.K."/>
            <person name="Shang Y."/>
            <person name="Huang S."/>
            <person name="Yan J."/>
        </authorList>
    </citation>
    <scope>NUCLEOTIDE SEQUENCE [LARGE SCALE GENOMIC DNA]</scope>
    <source>
        <strain evidence="2">Ta-2019</strain>
    </source>
</reference>
<evidence type="ECO:0000313" key="3">
    <source>
        <dbReference type="Proteomes" id="UP000824469"/>
    </source>
</evidence>
<keyword evidence="1" id="KW-0560">Oxidoreductase</keyword>
<dbReference type="PANTHER" id="PTHR10696">
    <property type="entry name" value="GAMMA-BUTYROBETAINE HYDROXYLASE-RELATED"/>
    <property type="match status" value="1"/>
</dbReference>
<dbReference type="PANTHER" id="PTHR10696:SF21">
    <property type="entry name" value="TAUD_TFDA-LIKE DOMAIN-CONTAINING PROTEIN"/>
    <property type="match status" value="1"/>
</dbReference>
<accession>A0AA38LJ46</accession>
<feature type="non-terminal residue" evidence="2">
    <location>
        <position position="83"/>
    </location>
</feature>
<protein>
    <submittedName>
        <fullName evidence="2">Uncharacterized protein</fullName>
    </submittedName>
</protein>
<dbReference type="OMA" id="KEEAEKX"/>
<dbReference type="Gene3D" id="3.60.130.10">
    <property type="entry name" value="Clavaminate synthase-like"/>
    <property type="match status" value="1"/>
</dbReference>
<evidence type="ECO:0000256" key="1">
    <source>
        <dbReference type="ARBA" id="ARBA00023002"/>
    </source>
</evidence>
<feature type="non-terminal residue" evidence="2">
    <location>
        <position position="1"/>
    </location>
</feature>
<dbReference type="InterPro" id="IPR050411">
    <property type="entry name" value="AlphaKG_dependent_hydroxylases"/>
</dbReference>
<sequence length="83" mass="9747">FDEYPTKVLFFCEIAPPEGGQTPILLSHKVTQRMEKIYPELVKKIEKEGLMKQVVLPPEDDPEKLLSGWKTRYKTEDKEKVER</sequence>
<evidence type="ECO:0000313" key="2">
    <source>
        <dbReference type="EMBL" id="KAH9324665.1"/>
    </source>
</evidence>
<dbReference type="SUPFAM" id="SSF51197">
    <property type="entry name" value="Clavaminate synthase-like"/>
    <property type="match status" value="1"/>
</dbReference>